<dbReference type="Proteomes" id="UP000070529">
    <property type="component" value="Unassembled WGS sequence"/>
</dbReference>
<dbReference type="Gene3D" id="3.40.1640.10">
    <property type="entry name" value="PSTPO5379-like"/>
    <property type="match status" value="1"/>
</dbReference>
<dbReference type="InterPro" id="IPR038021">
    <property type="entry name" value="Putative_hydro-lyase"/>
</dbReference>
<dbReference type="RefSeq" id="WP_067415382.1">
    <property type="nucleotide sequence ID" value="NZ_LNTY01000033.1"/>
</dbReference>
<reference evidence="4 5" key="1">
    <citation type="submission" date="2015-11" db="EMBL/GenBank/DDBJ databases">
        <title>Genomic Taxonomy of the Vibrionaceae.</title>
        <authorList>
            <person name="Gomez-Gil B."/>
            <person name="Enciso-Ibarra J."/>
        </authorList>
    </citation>
    <scope>NUCLEOTIDE SEQUENCE [LARGE SCALE GENOMIC DNA]</scope>
    <source>
        <strain evidence="4 5">CAIM 912</strain>
    </source>
</reference>
<evidence type="ECO:0000256" key="1">
    <source>
        <dbReference type="ARBA" id="ARBA00007896"/>
    </source>
</evidence>
<comment type="caution">
    <text evidence="4">The sequence shown here is derived from an EMBL/GenBank/DDBJ whole genome shotgun (WGS) entry which is preliminary data.</text>
</comment>
<dbReference type="PANTHER" id="PTHR32022:SF10">
    <property type="entry name" value="D-GLUTAMATE CYCLASE, MITOCHONDRIAL"/>
    <property type="match status" value="1"/>
</dbReference>
<dbReference type="InterPro" id="IPR009906">
    <property type="entry name" value="D-Glu_cyclase"/>
</dbReference>
<dbReference type="SUPFAM" id="SSF160920">
    <property type="entry name" value="PSTPO5379-like"/>
    <property type="match status" value="1"/>
</dbReference>
<keyword evidence="5" id="KW-1185">Reference proteome</keyword>
<evidence type="ECO:0000256" key="3">
    <source>
        <dbReference type="HAMAP-Rule" id="MF_01830"/>
    </source>
</evidence>
<dbReference type="NCBIfam" id="NF003969">
    <property type="entry name" value="PRK05463.1"/>
    <property type="match status" value="1"/>
</dbReference>
<sequence>MLAGQNNTIATNQHEASLNQARELRQLARNGSFNGSTSGFASGLAQGNIVILPKAWADDFLVFCQRNPVACPLLAVSAPGEPLLETLGEDIDIRTDIPEYHVFRHGKLTEKTNDIRDLWWDDMVTFVLGCSFSFEDALMRAGISLRNIDCQSNVSMYRTNIPVESSEHFGGTMVVSMRPFKPADAIRAVQITTRYPKSHGAPVHLGHPSMIGIDDISAPDFGDAVPIHDDEIPVFWACGVTPQVAIANAKPPIAITHAPGKMLVTDIASEQLSVL</sequence>
<dbReference type="STRING" id="294935.ATN88_20290"/>
<dbReference type="PIRSF" id="PIRSF029755">
    <property type="entry name" value="UCP029755"/>
    <property type="match status" value="1"/>
</dbReference>
<organism evidence="4 5">
    <name type="scientific">Enterovibrio coralii</name>
    <dbReference type="NCBI Taxonomy" id="294935"/>
    <lineage>
        <taxon>Bacteria</taxon>
        <taxon>Pseudomonadati</taxon>
        <taxon>Pseudomonadota</taxon>
        <taxon>Gammaproteobacteria</taxon>
        <taxon>Vibrionales</taxon>
        <taxon>Vibrionaceae</taxon>
        <taxon>Enterovibrio</taxon>
    </lineage>
</organism>
<dbReference type="FunFam" id="3.30.2040.10:FF:000001">
    <property type="entry name" value="D-glutamate cyclase, mitochondrial"/>
    <property type="match status" value="1"/>
</dbReference>
<comment type="similarity">
    <text evidence="1 3">Belongs to the D-glutamate cyclase family.</text>
</comment>
<name>A0A135I8R9_9GAMM</name>
<evidence type="ECO:0000313" key="4">
    <source>
        <dbReference type="EMBL" id="KXF81841.1"/>
    </source>
</evidence>
<dbReference type="HAMAP" id="MF_01830">
    <property type="entry name" value="Hydro_lyase"/>
    <property type="match status" value="1"/>
</dbReference>
<dbReference type="AlphaFoldDB" id="A0A135I8R9"/>
<gene>
    <name evidence="4" type="ORF">ATN88_20290</name>
</gene>
<accession>A0A135I8R9</accession>
<dbReference type="Pfam" id="PF07286">
    <property type="entry name" value="D-Glu_cyclase"/>
    <property type="match status" value="1"/>
</dbReference>
<proteinExistence type="inferred from homology"/>
<dbReference type="OrthoDB" id="149585at2"/>
<dbReference type="EC" id="4.2.1.-" evidence="3"/>
<dbReference type="EMBL" id="LNTY01000033">
    <property type="protein sequence ID" value="KXF81841.1"/>
    <property type="molecule type" value="Genomic_DNA"/>
</dbReference>
<keyword evidence="2 3" id="KW-0456">Lyase</keyword>
<protein>
    <recommendedName>
        <fullName evidence="3">Putative hydro-lyase ATN88_20290</fullName>
        <ecNumber evidence="3">4.2.1.-</ecNumber>
    </recommendedName>
</protein>
<dbReference type="Gene3D" id="3.30.2040.10">
    <property type="entry name" value="PSTPO5379-like domain"/>
    <property type="match status" value="1"/>
</dbReference>
<evidence type="ECO:0000313" key="5">
    <source>
        <dbReference type="Proteomes" id="UP000070529"/>
    </source>
</evidence>
<evidence type="ECO:0000256" key="2">
    <source>
        <dbReference type="ARBA" id="ARBA00023239"/>
    </source>
</evidence>
<dbReference type="GO" id="GO:0016829">
    <property type="term" value="F:lyase activity"/>
    <property type="evidence" value="ECO:0007669"/>
    <property type="project" value="UniProtKB-KW"/>
</dbReference>
<dbReference type="InterPro" id="IPR016938">
    <property type="entry name" value="UPF0317"/>
</dbReference>
<dbReference type="PANTHER" id="PTHR32022">
    <property type="entry name" value="D-GLUTAMATE CYCLASE, MITOCHONDRIAL"/>
    <property type="match status" value="1"/>
</dbReference>